<reference evidence="4 5" key="1">
    <citation type="journal article" date="2019" name="Appl. Microbiol. Biotechnol.">
        <title>Uncovering carbohydrate metabolism through a genotype-phenotype association study of 56 lactic acid bacteria genomes.</title>
        <authorList>
            <person name="Buron-Moles G."/>
            <person name="Chailyan A."/>
            <person name="Dolejs I."/>
            <person name="Forster J."/>
            <person name="Miks M.H."/>
        </authorList>
    </citation>
    <scope>NUCLEOTIDE SEQUENCE [LARGE SCALE GENOMIC DNA]</scope>
    <source>
        <strain evidence="4 5">ATCC 700006</strain>
    </source>
</reference>
<organism evidence="4 5">
    <name type="scientific">Leuconostoc fallax</name>
    <dbReference type="NCBI Taxonomy" id="1251"/>
    <lineage>
        <taxon>Bacteria</taxon>
        <taxon>Bacillati</taxon>
        <taxon>Bacillota</taxon>
        <taxon>Bacilli</taxon>
        <taxon>Lactobacillales</taxon>
        <taxon>Lactobacillaceae</taxon>
        <taxon>Leuconostoc</taxon>
    </lineage>
</organism>
<proteinExistence type="inferred from homology"/>
<dbReference type="Gene3D" id="1.10.1470.10">
    <property type="entry name" value="YjbJ"/>
    <property type="match status" value="1"/>
</dbReference>
<feature type="region of interest" description="Disordered" evidence="2">
    <location>
        <begin position="1"/>
        <end position="83"/>
    </location>
</feature>
<feature type="compositionally biased region" description="Basic and acidic residues" evidence="2">
    <location>
        <begin position="43"/>
        <end position="83"/>
    </location>
</feature>
<dbReference type="EMBL" id="PUFI01000016">
    <property type="protein sequence ID" value="TDG67231.1"/>
    <property type="molecule type" value="Genomic_DNA"/>
</dbReference>
<comment type="caution">
    <text evidence="4">The sequence shown here is derived from an EMBL/GenBank/DDBJ whole genome shotgun (WGS) entry which is preliminary data.</text>
</comment>
<protein>
    <recommendedName>
        <fullName evidence="3">CsbD-like domain-containing protein</fullName>
    </recommendedName>
</protein>
<comment type="similarity">
    <text evidence="1">Belongs to the UPF0337 (CsbD) family.</text>
</comment>
<evidence type="ECO:0000256" key="1">
    <source>
        <dbReference type="ARBA" id="ARBA00009129"/>
    </source>
</evidence>
<dbReference type="InterPro" id="IPR008462">
    <property type="entry name" value="CsbD"/>
</dbReference>
<dbReference type="InterPro" id="IPR036629">
    <property type="entry name" value="YjbJ_sf"/>
</dbReference>
<evidence type="ECO:0000256" key="2">
    <source>
        <dbReference type="SAM" id="MobiDB-lite"/>
    </source>
</evidence>
<evidence type="ECO:0000313" key="5">
    <source>
        <dbReference type="Proteomes" id="UP000295681"/>
    </source>
</evidence>
<accession>A0A4R5N6H0</accession>
<feature type="domain" description="CsbD-like" evidence="3">
    <location>
        <begin position="5"/>
        <end position="56"/>
    </location>
</feature>
<gene>
    <name evidence="4" type="ORF">C5L23_000185</name>
</gene>
<dbReference type="Pfam" id="PF05532">
    <property type="entry name" value="CsbD"/>
    <property type="match status" value="1"/>
</dbReference>
<evidence type="ECO:0000259" key="3">
    <source>
        <dbReference type="Pfam" id="PF05532"/>
    </source>
</evidence>
<dbReference type="STRING" id="907931.GCA_000165675_00510"/>
<name>A0A4R5N6H0_9LACO</name>
<dbReference type="RefSeq" id="WP_010008294.1">
    <property type="nucleotide sequence ID" value="NZ_JAGYGP010000005.1"/>
</dbReference>
<dbReference type="AlphaFoldDB" id="A0A4R5N6H0"/>
<dbReference type="Proteomes" id="UP000295681">
    <property type="component" value="Unassembled WGS sequence"/>
</dbReference>
<evidence type="ECO:0000313" key="4">
    <source>
        <dbReference type="EMBL" id="TDG67231.1"/>
    </source>
</evidence>
<keyword evidence="5" id="KW-1185">Reference proteome</keyword>
<sequence length="83" mass="9097">MSFEEKMDNAKNRVAGKAKEIGGKVTGNKEREAEGKAQSMMAKVKDNAIHAKENIEETADNVKDSAKGFVKGAREDSQKEIDK</sequence>
<dbReference type="SUPFAM" id="SSF69047">
    <property type="entry name" value="Hypothetical protein YjbJ"/>
    <property type="match status" value="1"/>
</dbReference>
<feature type="compositionally biased region" description="Basic and acidic residues" evidence="2">
    <location>
        <begin position="1"/>
        <end position="35"/>
    </location>
</feature>